<evidence type="ECO:0000256" key="1">
    <source>
        <dbReference type="ARBA" id="ARBA00004571"/>
    </source>
</evidence>
<evidence type="ECO:0000256" key="5">
    <source>
        <dbReference type="ARBA" id="ARBA00022692"/>
    </source>
</evidence>
<evidence type="ECO:0000256" key="7">
    <source>
        <dbReference type="ARBA" id="ARBA00023065"/>
    </source>
</evidence>
<dbReference type="Pfam" id="PF00593">
    <property type="entry name" value="TonB_dep_Rec_b-barrel"/>
    <property type="match status" value="1"/>
</dbReference>
<dbReference type="eggNOG" id="COG4772">
    <property type="taxonomic scope" value="Bacteria"/>
</dbReference>
<dbReference type="AlphaFoldDB" id="Q9A2Q6"/>
<gene>
    <name evidence="15" type="ordered locus">CC_3500</name>
</gene>
<keyword evidence="5 11" id="KW-0812">Transmembrane</keyword>
<evidence type="ECO:0000256" key="10">
    <source>
        <dbReference type="ARBA" id="ARBA00023237"/>
    </source>
</evidence>
<keyword evidence="10 11" id="KW-0998">Cell outer membrane</keyword>
<dbReference type="SMR" id="Q9A2Q6"/>
<evidence type="ECO:0000256" key="6">
    <source>
        <dbReference type="ARBA" id="ARBA00023004"/>
    </source>
</evidence>
<dbReference type="PANTHER" id="PTHR32552">
    <property type="entry name" value="FERRICHROME IRON RECEPTOR-RELATED"/>
    <property type="match status" value="1"/>
</dbReference>
<dbReference type="GO" id="GO:0006826">
    <property type="term" value="P:iron ion transport"/>
    <property type="evidence" value="ECO:0007669"/>
    <property type="project" value="UniProtKB-KW"/>
</dbReference>
<dbReference type="EnsemblBacteria" id="AAK25462">
    <property type="protein sequence ID" value="AAK25462"/>
    <property type="gene ID" value="CC_3500"/>
</dbReference>
<dbReference type="PROSITE" id="PS52016">
    <property type="entry name" value="TONB_DEPENDENT_REC_3"/>
    <property type="match status" value="1"/>
</dbReference>
<keyword evidence="8 12" id="KW-0798">TonB box</keyword>
<protein>
    <submittedName>
        <fullName evidence="15">TonB-dependent receptor</fullName>
    </submittedName>
</protein>
<dbReference type="Gene3D" id="2.170.130.10">
    <property type="entry name" value="TonB-dependent receptor, plug domain"/>
    <property type="match status" value="1"/>
</dbReference>
<dbReference type="InterPro" id="IPR039426">
    <property type="entry name" value="TonB-dep_rcpt-like"/>
</dbReference>
<dbReference type="InterPro" id="IPR012910">
    <property type="entry name" value="Plug_dom"/>
</dbReference>
<dbReference type="Pfam" id="PF07715">
    <property type="entry name" value="Plug"/>
    <property type="match status" value="1"/>
</dbReference>
<dbReference type="BioCyc" id="CAULO:CC3500-MONOMER"/>
<evidence type="ECO:0000313" key="16">
    <source>
        <dbReference type="Proteomes" id="UP000001816"/>
    </source>
</evidence>
<keyword evidence="2 11" id="KW-0813">Transport</keyword>
<dbReference type="EMBL" id="AE005673">
    <property type="protein sequence ID" value="AAK25462.1"/>
    <property type="molecule type" value="Genomic_DNA"/>
</dbReference>
<dbReference type="Gene3D" id="2.40.170.20">
    <property type="entry name" value="TonB-dependent receptor, beta-barrel domain"/>
    <property type="match status" value="1"/>
</dbReference>
<keyword evidence="16" id="KW-1185">Reference proteome</keyword>
<keyword evidence="3 11" id="KW-1134">Transmembrane beta strand</keyword>
<evidence type="ECO:0000313" key="15">
    <source>
        <dbReference type="EMBL" id="AAK25462.1"/>
    </source>
</evidence>
<feature type="domain" description="TonB-dependent receptor plug" evidence="14">
    <location>
        <begin position="85"/>
        <end position="194"/>
    </location>
</feature>
<dbReference type="STRING" id="190650.CC_3500"/>
<evidence type="ECO:0000259" key="14">
    <source>
        <dbReference type="Pfam" id="PF07715"/>
    </source>
</evidence>
<comment type="subcellular location">
    <subcellularLocation>
        <location evidence="1 11">Cell outer membrane</location>
        <topology evidence="1 11">Multi-pass membrane protein</topology>
    </subcellularLocation>
</comment>
<dbReference type="InterPro" id="IPR000531">
    <property type="entry name" value="Beta-barrel_TonB"/>
</dbReference>
<comment type="similarity">
    <text evidence="11 12">Belongs to the TonB-dependent receptor family.</text>
</comment>
<keyword evidence="4" id="KW-0410">Iron transport</keyword>
<evidence type="ECO:0000256" key="2">
    <source>
        <dbReference type="ARBA" id="ARBA00022448"/>
    </source>
</evidence>
<dbReference type="PATRIC" id="fig|190650.5.peg.3509"/>
<dbReference type="GO" id="GO:0009279">
    <property type="term" value="C:cell outer membrane"/>
    <property type="evidence" value="ECO:0007669"/>
    <property type="project" value="UniProtKB-SubCell"/>
</dbReference>
<accession>Q9A2Q6</accession>
<evidence type="ECO:0000256" key="11">
    <source>
        <dbReference type="PROSITE-ProRule" id="PRU01360"/>
    </source>
</evidence>
<sequence>MNARALPGAPWIIHGRRLAAEGRCISMKSLLLATTAALAFAPAALASTAFAADTTADATQVSSVIVTARPNPEDPPVVADARKRLSETPGAVSVISQESYINRQTLALDDMLRDAPGVYAQRKWGGDIRVSIRGSGIGNANHNRGLLIAQDGVPLNEADGFGDTQIADPLNTRYAEVYRGGNALRFGGALLGGAINMVTPTGKDAGFQNRIRLDGGSYGLARQHVALARQSGDWDVFVAATNQTSQGWRSQSQQNIQFGSLNIGRSFGEDREVRFIVNGSNINQEIPGSLTLAQFNANPRQSSAGNLANDNGRNQRGVRGSLRTTWRLDDSLVFEGAVYAVWKDLDHPIFQVIDQQSRNYGAFGRFDWDGEIGGKRADAFFGAWYRSGDLDSNFYVNNRGGRGAPTSRTLQNAEAIDVFGEGRVFVTDQVAIVAGATWGQAKRDYQSFAIPGVASTFNLKADKTYDWVSPRIGLLWQGEGGDQVFANLTRSVEPPNFGSMSPTNIGFAPVRSQKAWTGEVGARGHRGPFTYDVTLYRAELKGEMLQYTVNPSIPASTFNADKTLHQGIEAALDWAVAPQWRIRQTWTYSDFRFKDDVQYGDNRLPIVPKTFYRSEVRYDDPRGWFLAPSVEWSASDQWIDYRNTKKAPGYAILNLNAGWKVNDTVSLFLDARNLTDKAYVSNTGAATTWTAASAVLWPGDGRSVFGGVTVSF</sequence>
<dbReference type="KEGG" id="ccr:CC_3500"/>
<dbReference type="InterPro" id="IPR037066">
    <property type="entry name" value="Plug_dom_sf"/>
</dbReference>
<keyword evidence="9 11" id="KW-0472">Membrane</keyword>
<keyword evidence="6" id="KW-0408">Iron</keyword>
<proteinExistence type="inferred from homology"/>
<reference evidence="15 16" key="1">
    <citation type="journal article" date="2001" name="Proc. Natl. Acad. Sci. U.S.A.">
        <title>Complete genome sequence of Caulobacter crescentus.</title>
        <authorList>
            <person name="Nierman W.C."/>
            <person name="Feldblyum T.V."/>
            <person name="Laub M.T."/>
            <person name="Paulsen I.T."/>
            <person name="Nelson K.E."/>
            <person name="Eisen J.A."/>
            <person name="Heidelberg J.F."/>
            <person name="Alley M.R."/>
            <person name="Ohta N."/>
            <person name="Maddock J.R."/>
            <person name="Potocka I."/>
            <person name="Nelson W.C."/>
            <person name="Newton A."/>
            <person name="Stephens C."/>
            <person name="Phadke N.D."/>
            <person name="Ely B."/>
            <person name="DeBoy R.T."/>
            <person name="Dodson R.J."/>
            <person name="Durkin A.S."/>
            <person name="Gwinn M.L."/>
            <person name="Haft D.H."/>
            <person name="Kolonay J.F."/>
            <person name="Smit J."/>
            <person name="Craven M.B."/>
            <person name="Khouri H."/>
            <person name="Shetty J."/>
            <person name="Berry K."/>
            <person name="Utterback T."/>
            <person name="Tran K."/>
            <person name="Wolf A."/>
            <person name="Vamathevan J."/>
            <person name="Ermolaeva M."/>
            <person name="White O."/>
            <person name="Salzberg S.L."/>
            <person name="Venter J.C."/>
            <person name="Shapiro L."/>
            <person name="Fraser C.M."/>
        </authorList>
    </citation>
    <scope>NUCLEOTIDE SEQUENCE [LARGE SCALE GENOMIC DNA]</scope>
    <source>
        <strain evidence="16">ATCC 19089 / CB15</strain>
    </source>
</reference>
<keyword evidence="15" id="KW-0675">Receptor</keyword>
<evidence type="ECO:0000259" key="13">
    <source>
        <dbReference type="Pfam" id="PF00593"/>
    </source>
</evidence>
<evidence type="ECO:0000256" key="8">
    <source>
        <dbReference type="ARBA" id="ARBA00023077"/>
    </source>
</evidence>
<dbReference type="HOGENOM" id="CLU_008287_13_1_5"/>
<dbReference type="PIR" id="B87683">
    <property type="entry name" value="B87683"/>
</dbReference>
<keyword evidence="7" id="KW-0406">Ion transport</keyword>
<dbReference type="PANTHER" id="PTHR32552:SF81">
    <property type="entry name" value="TONB-DEPENDENT OUTER MEMBRANE RECEPTOR"/>
    <property type="match status" value="1"/>
</dbReference>
<organism evidence="15 16">
    <name type="scientific">Caulobacter vibrioides (strain ATCC 19089 / CIP 103742 / CB 15)</name>
    <name type="common">Caulobacter crescentus</name>
    <dbReference type="NCBI Taxonomy" id="190650"/>
    <lineage>
        <taxon>Bacteria</taxon>
        <taxon>Pseudomonadati</taxon>
        <taxon>Pseudomonadota</taxon>
        <taxon>Alphaproteobacteria</taxon>
        <taxon>Caulobacterales</taxon>
        <taxon>Caulobacteraceae</taxon>
        <taxon>Caulobacter</taxon>
    </lineage>
</organism>
<evidence type="ECO:0000256" key="4">
    <source>
        <dbReference type="ARBA" id="ARBA00022496"/>
    </source>
</evidence>
<name>Q9A2Q6_CAUVC</name>
<evidence type="ECO:0000256" key="3">
    <source>
        <dbReference type="ARBA" id="ARBA00022452"/>
    </source>
</evidence>
<evidence type="ECO:0000256" key="9">
    <source>
        <dbReference type="ARBA" id="ARBA00023136"/>
    </source>
</evidence>
<evidence type="ECO:0000256" key="12">
    <source>
        <dbReference type="RuleBase" id="RU003357"/>
    </source>
</evidence>
<dbReference type="Proteomes" id="UP000001816">
    <property type="component" value="Chromosome"/>
</dbReference>
<feature type="domain" description="TonB-dependent receptor-like beta-barrel" evidence="13">
    <location>
        <begin position="281"/>
        <end position="674"/>
    </location>
</feature>
<dbReference type="SUPFAM" id="SSF56935">
    <property type="entry name" value="Porins"/>
    <property type="match status" value="1"/>
</dbReference>
<dbReference type="InterPro" id="IPR036942">
    <property type="entry name" value="Beta-barrel_TonB_sf"/>
</dbReference>